<comment type="catalytic activity">
    <reaction evidence="9">
        <text>Typically cleaves a -Gly-|-Phe- bond to release an N-terminal, basic peptide of 5-8 residues from type IV prepilin, and then N-methylates the new N-terminal amino group, the methyl donor being S-adenosyl-L-methionine.</text>
        <dbReference type="EC" id="3.4.23.43"/>
    </reaction>
</comment>
<name>A0A1I5PS62_9SPHN</name>
<gene>
    <name evidence="13" type="ORF">SAMN04488241_101188</name>
</gene>
<dbReference type="InterPro" id="IPR010627">
    <property type="entry name" value="Prepilin_pept_A24_N"/>
</dbReference>
<keyword evidence="9 13" id="KW-0808">Transferase</keyword>
<evidence type="ECO:0000256" key="1">
    <source>
        <dbReference type="ARBA" id="ARBA00004429"/>
    </source>
</evidence>
<evidence type="ECO:0000256" key="9">
    <source>
        <dbReference type="RuleBase" id="RU003794"/>
    </source>
</evidence>
<feature type="transmembrane region" description="Helical" evidence="10">
    <location>
        <begin position="244"/>
        <end position="266"/>
    </location>
</feature>
<evidence type="ECO:0000256" key="4">
    <source>
        <dbReference type="ARBA" id="ARBA00022519"/>
    </source>
</evidence>
<keyword evidence="6 10" id="KW-1133">Transmembrane helix</keyword>
<dbReference type="Pfam" id="PF01478">
    <property type="entry name" value="Peptidase_A24"/>
    <property type="match status" value="1"/>
</dbReference>
<keyword evidence="3" id="KW-1003">Cell membrane</keyword>
<keyword evidence="7 10" id="KW-0472">Membrane</keyword>
<evidence type="ECO:0000259" key="12">
    <source>
        <dbReference type="Pfam" id="PF06750"/>
    </source>
</evidence>
<accession>A0A1I5PS62</accession>
<proteinExistence type="inferred from homology"/>
<feature type="transmembrane region" description="Helical" evidence="10">
    <location>
        <begin position="20"/>
        <end position="43"/>
    </location>
</feature>
<dbReference type="EMBL" id="FOXP01000001">
    <property type="protein sequence ID" value="SFP36757.1"/>
    <property type="molecule type" value="Genomic_DNA"/>
</dbReference>
<dbReference type="GO" id="GO:0032259">
    <property type="term" value="P:methylation"/>
    <property type="evidence" value="ECO:0007669"/>
    <property type="project" value="UniProtKB-KW"/>
</dbReference>
<dbReference type="InterPro" id="IPR050882">
    <property type="entry name" value="Prepilin_peptidase/N-MTase"/>
</dbReference>
<reference evidence="13 14" key="1">
    <citation type="submission" date="2016-10" db="EMBL/GenBank/DDBJ databases">
        <authorList>
            <person name="de Groot N.N."/>
        </authorList>
    </citation>
    <scope>NUCLEOTIDE SEQUENCE [LARGE SCALE GENOMIC DNA]</scope>
    <source>
        <strain evidence="13 14">CGMCC 1.9113</strain>
    </source>
</reference>
<dbReference type="GO" id="GO:0006465">
    <property type="term" value="P:signal peptide processing"/>
    <property type="evidence" value="ECO:0007669"/>
    <property type="project" value="TreeGrafter"/>
</dbReference>
<comment type="subcellular location">
    <subcellularLocation>
        <location evidence="1">Cell inner membrane</location>
        <topology evidence="1">Multi-pass membrane protein</topology>
    </subcellularLocation>
    <subcellularLocation>
        <location evidence="9">Cell membrane</location>
        <topology evidence="9">Multi-pass membrane protein</topology>
    </subcellularLocation>
</comment>
<evidence type="ECO:0000256" key="10">
    <source>
        <dbReference type="SAM" id="Phobius"/>
    </source>
</evidence>
<dbReference type="Gene3D" id="1.20.120.1220">
    <property type="match status" value="1"/>
</dbReference>
<feature type="transmembrane region" description="Helical" evidence="10">
    <location>
        <begin position="110"/>
        <end position="132"/>
    </location>
</feature>
<feature type="transmembrane region" description="Helical" evidence="10">
    <location>
        <begin position="208"/>
        <end position="232"/>
    </location>
</feature>
<evidence type="ECO:0000256" key="7">
    <source>
        <dbReference type="ARBA" id="ARBA00023136"/>
    </source>
</evidence>
<keyword evidence="14" id="KW-1185">Reference proteome</keyword>
<keyword evidence="9" id="KW-0511">Multifunctional enzyme</keyword>
<dbReference type="InterPro" id="IPR014032">
    <property type="entry name" value="Peptidase_A24A_bac"/>
</dbReference>
<evidence type="ECO:0000256" key="8">
    <source>
        <dbReference type="RuleBase" id="RU003793"/>
    </source>
</evidence>
<dbReference type="RefSeq" id="WP_093330117.1">
    <property type="nucleotide sequence ID" value="NZ_FOXP01000001.1"/>
</dbReference>
<dbReference type="OrthoDB" id="9789291at2"/>
<dbReference type="GO" id="GO:0005886">
    <property type="term" value="C:plasma membrane"/>
    <property type="evidence" value="ECO:0007669"/>
    <property type="project" value="UniProtKB-SubCell"/>
</dbReference>
<keyword evidence="9" id="KW-0645">Protease</keyword>
<comment type="similarity">
    <text evidence="2 8">Belongs to the peptidase A24 family.</text>
</comment>
<dbReference type="InterPro" id="IPR000045">
    <property type="entry name" value="Prepilin_IV_endopep_pep"/>
</dbReference>
<evidence type="ECO:0000256" key="5">
    <source>
        <dbReference type="ARBA" id="ARBA00022692"/>
    </source>
</evidence>
<feature type="domain" description="Prepilin type IV endopeptidase peptidase" evidence="11">
    <location>
        <begin position="122"/>
        <end position="228"/>
    </location>
</feature>
<evidence type="ECO:0000259" key="11">
    <source>
        <dbReference type="Pfam" id="PF01478"/>
    </source>
</evidence>
<keyword evidence="5 9" id="KW-0812">Transmembrane</keyword>
<dbReference type="Pfam" id="PF06750">
    <property type="entry name" value="A24_N_bact"/>
    <property type="match status" value="1"/>
</dbReference>
<keyword evidence="9 13" id="KW-0489">Methyltransferase</keyword>
<dbReference type="EC" id="2.1.1.-" evidence="9"/>
<dbReference type="PANTHER" id="PTHR30487">
    <property type="entry name" value="TYPE 4 PREPILIN-LIKE PROTEINS LEADER PEPTIDE-PROCESSING ENZYME"/>
    <property type="match status" value="1"/>
</dbReference>
<evidence type="ECO:0000256" key="6">
    <source>
        <dbReference type="ARBA" id="ARBA00022989"/>
    </source>
</evidence>
<keyword evidence="9" id="KW-0378">Hydrolase</keyword>
<evidence type="ECO:0000256" key="3">
    <source>
        <dbReference type="ARBA" id="ARBA00022475"/>
    </source>
</evidence>
<dbReference type="Proteomes" id="UP000199586">
    <property type="component" value="Unassembled WGS sequence"/>
</dbReference>
<feature type="transmembrane region" description="Helical" evidence="10">
    <location>
        <begin position="144"/>
        <end position="161"/>
    </location>
</feature>
<protein>
    <recommendedName>
        <fullName evidence="9">Prepilin leader peptidase/N-methyltransferase</fullName>
        <ecNumber evidence="9">2.1.1.-</ecNumber>
        <ecNumber evidence="9">3.4.23.43</ecNumber>
    </recommendedName>
</protein>
<dbReference type="AlphaFoldDB" id="A0A1I5PS62"/>
<keyword evidence="4" id="KW-0997">Cell inner membrane</keyword>
<evidence type="ECO:0000313" key="13">
    <source>
        <dbReference type="EMBL" id="SFP36757.1"/>
    </source>
</evidence>
<dbReference type="PANTHER" id="PTHR30487:SF0">
    <property type="entry name" value="PREPILIN LEADER PEPTIDASE_N-METHYLTRANSFERASE-RELATED"/>
    <property type="match status" value="1"/>
</dbReference>
<feature type="transmembrane region" description="Helical" evidence="10">
    <location>
        <begin position="168"/>
        <end position="188"/>
    </location>
</feature>
<evidence type="ECO:0000256" key="2">
    <source>
        <dbReference type="ARBA" id="ARBA00005801"/>
    </source>
</evidence>
<dbReference type="GO" id="GO:0004190">
    <property type="term" value="F:aspartic-type endopeptidase activity"/>
    <property type="evidence" value="ECO:0007669"/>
    <property type="project" value="UniProtKB-EC"/>
</dbReference>
<dbReference type="PRINTS" id="PR00864">
    <property type="entry name" value="PREPILNPTASE"/>
</dbReference>
<feature type="domain" description="Prepilin peptidase A24 N-terminal" evidence="12">
    <location>
        <begin position="29"/>
        <end position="108"/>
    </location>
</feature>
<dbReference type="STRING" id="634430.SAMN04488241_101188"/>
<dbReference type="GO" id="GO:0008168">
    <property type="term" value="F:methyltransferase activity"/>
    <property type="evidence" value="ECO:0007669"/>
    <property type="project" value="UniProtKB-KW"/>
</dbReference>
<dbReference type="EC" id="3.4.23.43" evidence="9"/>
<sequence>MDSAAGIVAWTASVSTVHEPVAWALALGLLGAIAGSFLAALVVRWPEERSVMRGRSACDACGRTLGPAELVPLLSALVSRGRCRGCGEAIDPVHSAIEAAAVAVGAASGWLAPGVAGVGGALFGWLLVALAVLDWRHFWLPDRLVAVLALGGLGFGLAGVAPALPDRLIGGAGGFLLLWGIAAGYRWWRGREGMGGGDPKLFGAVGLWLGWRLLPAVLLVAGLIGLGIVAWRAATGRGVAADDALPLGTLIAAAAYPGWAMMVGVAP</sequence>
<evidence type="ECO:0000313" key="14">
    <source>
        <dbReference type="Proteomes" id="UP000199586"/>
    </source>
</evidence>
<organism evidence="13 14">
    <name type="scientific">Sphingomonas rubra</name>
    <dbReference type="NCBI Taxonomy" id="634430"/>
    <lineage>
        <taxon>Bacteria</taxon>
        <taxon>Pseudomonadati</taxon>
        <taxon>Pseudomonadota</taxon>
        <taxon>Alphaproteobacteria</taxon>
        <taxon>Sphingomonadales</taxon>
        <taxon>Sphingomonadaceae</taxon>
        <taxon>Sphingomonas</taxon>
    </lineage>
</organism>
<comment type="function">
    <text evidence="9">Plays an essential role in type IV pili and type II pseudopili formation by proteolytically removing the leader sequence from substrate proteins and subsequently monomethylating the alpha-amino group of the newly exposed N-terminal phenylalanine.</text>
</comment>